<comment type="subcellular location">
    <subcellularLocation>
        <location evidence="4">Membrane</location>
        <topology evidence="4">Multi-pass membrane protein</topology>
    </subcellularLocation>
</comment>
<evidence type="ECO:0000313" key="24">
    <source>
        <dbReference type="EMBL" id="KAG5490203.1"/>
    </source>
</evidence>
<evidence type="ECO:0000256" key="13">
    <source>
        <dbReference type="ARBA" id="ARBA00022998"/>
    </source>
</evidence>
<gene>
    <name evidence="24" type="ORF">JKF63_00322</name>
</gene>
<dbReference type="InterPro" id="IPR057398">
    <property type="entry name" value="GRESAG4.1/3_peripasmic_2"/>
</dbReference>
<evidence type="ECO:0000256" key="9">
    <source>
        <dbReference type="ARBA" id="ARBA00022741"/>
    </source>
</evidence>
<keyword evidence="25" id="KW-1185">Reference proteome</keyword>
<dbReference type="SUPFAM" id="SSF53822">
    <property type="entry name" value="Periplasmic binding protein-like I"/>
    <property type="match status" value="1"/>
</dbReference>
<dbReference type="FunFam" id="3.30.70.1230:FF:000022">
    <property type="entry name" value="Receptor-type adenylate cyclase GRESAG 4, putative"/>
    <property type="match status" value="1"/>
</dbReference>
<evidence type="ECO:0000256" key="12">
    <source>
        <dbReference type="ARBA" id="ARBA00022989"/>
    </source>
</evidence>
<accession>A0A836HYV2</accession>
<feature type="domain" description="Guanylate cyclase" evidence="23">
    <location>
        <begin position="870"/>
        <end position="1014"/>
    </location>
</feature>
<evidence type="ECO:0000259" key="23">
    <source>
        <dbReference type="PROSITE" id="PS50125"/>
    </source>
</evidence>
<evidence type="ECO:0000256" key="22">
    <source>
        <dbReference type="SAM" id="SignalP"/>
    </source>
</evidence>
<dbReference type="RefSeq" id="XP_067752531.1">
    <property type="nucleotide sequence ID" value="XM_067896374.1"/>
</dbReference>
<keyword evidence="16" id="KW-0325">Glycoprotein</keyword>
<dbReference type="GO" id="GO:0046872">
    <property type="term" value="F:metal ion binding"/>
    <property type="evidence" value="ECO:0007669"/>
    <property type="project" value="UniProtKB-KW"/>
</dbReference>
<dbReference type="OrthoDB" id="2021138at2759"/>
<evidence type="ECO:0000256" key="2">
    <source>
        <dbReference type="ARBA" id="ARBA00001946"/>
    </source>
</evidence>
<name>A0A836HYV2_9TRYP</name>
<evidence type="ECO:0000256" key="18">
    <source>
        <dbReference type="ARBA" id="ARBA00032597"/>
    </source>
</evidence>
<dbReference type="EC" id="4.6.1.1" evidence="6"/>
<dbReference type="PROSITE" id="PS50125">
    <property type="entry name" value="GUANYLATE_CYCLASE_2"/>
    <property type="match status" value="1"/>
</dbReference>
<evidence type="ECO:0000256" key="17">
    <source>
        <dbReference type="ARBA" id="ARBA00023239"/>
    </source>
</evidence>
<comment type="cofactor">
    <cofactor evidence="2">
        <name>Mg(2+)</name>
        <dbReference type="ChEBI" id="CHEBI:18420"/>
    </cofactor>
</comment>
<dbReference type="InterPro" id="IPR050697">
    <property type="entry name" value="Adenylyl/Guanylyl_Cyclase_3/4"/>
</dbReference>
<evidence type="ECO:0000256" key="11">
    <source>
        <dbReference type="ARBA" id="ARBA00022842"/>
    </source>
</evidence>
<evidence type="ECO:0000256" key="20">
    <source>
        <dbReference type="SAM" id="MobiDB-lite"/>
    </source>
</evidence>
<keyword evidence="8" id="KW-0479">Metal-binding</keyword>
<keyword evidence="9" id="KW-0547">Nucleotide-binding</keyword>
<dbReference type="GO" id="GO:0016020">
    <property type="term" value="C:membrane"/>
    <property type="evidence" value="ECO:0007669"/>
    <property type="project" value="UniProtKB-SubCell"/>
</dbReference>
<dbReference type="KEGG" id="phet:94286451"/>
<dbReference type="EMBL" id="JAFJZO010000036">
    <property type="protein sequence ID" value="KAG5490203.1"/>
    <property type="molecule type" value="Genomic_DNA"/>
</dbReference>
<keyword evidence="13" id="KW-0115">cAMP biosynthesis</keyword>
<evidence type="ECO:0000256" key="10">
    <source>
        <dbReference type="ARBA" id="ARBA00022840"/>
    </source>
</evidence>
<dbReference type="Pfam" id="PF09149">
    <property type="entry name" value="DUF1935"/>
    <property type="match status" value="1"/>
</dbReference>
<dbReference type="InterPro" id="IPR029787">
    <property type="entry name" value="Nucleotide_cyclase"/>
</dbReference>
<keyword evidence="17" id="KW-0456">Lyase</keyword>
<keyword evidence="15" id="KW-0675">Receptor</keyword>
<dbReference type="Gene3D" id="3.40.50.2300">
    <property type="match status" value="2"/>
</dbReference>
<dbReference type="CDD" id="cd07302">
    <property type="entry name" value="CHD"/>
    <property type="match status" value="1"/>
</dbReference>
<dbReference type="Pfam" id="PF25493">
    <property type="entry name" value="Peripla_BP_A-cyclase"/>
    <property type="match status" value="1"/>
</dbReference>
<keyword evidence="11" id="KW-0460">Magnesium</keyword>
<evidence type="ECO:0000256" key="5">
    <source>
        <dbReference type="ARBA" id="ARBA00005381"/>
    </source>
</evidence>
<dbReference type="GO" id="GO:0004016">
    <property type="term" value="F:adenylate cyclase activity"/>
    <property type="evidence" value="ECO:0007669"/>
    <property type="project" value="UniProtKB-EC"/>
</dbReference>
<dbReference type="SUPFAM" id="SSF101601">
    <property type="entry name" value="Smp-1-like"/>
    <property type="match status" value="1"/>
</dbReference>
<evidence type="ECO:0000256" key="16">
    <source>
        <dbReference type="ARBA" id="ARBA00023180"/>
    </source>
</evidence>
<dbReference type="SMART" id="SM00044">
    <property type="entry name" value="CYCc"/>
    <property type="match status" value="1"/>
</dbReference>
<evidence type="ECO:0000256" key="7">
    <source>
        <dbReference type="ARBA" id="ARBA00022692"/>
    </source>
</evidence>
<dbReference type="InterPro" id="IPR028082">
    <property type="entry name" value="Peripla_BP_I"/>
</dbReference>
<keyword evidence="14 21" id="KW-0472">Membrane</keyword>
<sequence length="1406" mass="153049">MRRCKDGNTLSAVVVLLPLLLLVPCTPVSAANNILQNSFGTKCALLHEENSESFFLELMKRTFQKASITCETVKVTPSLEWAPTDGPSGTLNVYVSSLSEKLLMSTVNASASTHCAFVTSISDGKLDTRKNYSNVYFTNADPATEMLALLSYVFRRGAPKKMGFVYSSQAENGTSAGTSVRHEFEKRIEQLHYPSDPTFFDLGVKNAQSNLASFIANFKEGASAVFFFPPVDNTAGEIYRQLLFSSAKTTILVPSWLIPTATEQYTSTPSPSVPASNIIVSSTNPHPQDSNFPKSMAQFFKDTEVTNESLTPYSADGLKGVAAWINARAAVATLQSHTLWKEAPSQTSYFTGLFQPSMYTISGEITLGAYTPSCNVGGRMVILYSLTDLKDRNSETYYGLQSVEHATLMLKPWECHAADVSLNITSMVLAGYMQYKDVGENGIYMTAQMENTIPAAMQTATFTSSTMDSITSITNSAWERALKETSAMAIFGAAVAGIDASLSTQLLVEPVFLLPTPHQNTSHVVYLTATNEQQLGAVATWVAESATDKAVSVVFRSLSESVTGIQGAVVRIMAHAGVNVTSVKTLAASDGLSSSDLPKFGLVLLVGLIQDDFSTLHTHLQNNVDTRVVLLLDEVTQWYHQIQALHKKPLASERLFFATNLPPWVPKNNTRSNLSNSFLGVVTKSLYQSPASMRGYIAVRVLTMMNNQAKTPSALGLINSLYRQQTLMVDDLSLGPFHCSGWTFSTKKQKLECTSVSNGGAVNIYIWSLWNMLELGGAHTAGPYVVDLFGYTVGNSGETPVAPSTTNAPAAEQPENVLLFEHRKTKIIAAVVVATLVVCFVVAVVIVCVFWSRDSRDNRNAPKDKHKPVAIVFTDIESSTALWSTAPEAMSAAVGLHHKVIRRLIVKHKGYEVKTIGDSFMIALNEPFAAVQLAHDIQVKLHCANWGSNAIDDAYALISKPKGDTIPNKSPTNEWRGLRVRIGIHFGPTKVVFDKVTKGYDYYGDTVNTAARTESIGCGGQVICTLNVVEALTINDRRTVELLSLGPHQLRGVSAPVYLYELRTVAGRVFPPKTSGASTNPLVALVGGTSADGAHDSEAINSMVMQEEPPTETLSEDVTPVLDVLDVYFSPYPHTQKIKLLKKACKCFHLSYPSRKMRNSDEDYLQVLMLAVATRTLAVMKFRQGQKSDLTLSSASGASANATPQKLSDSTNSALGSGQQNAIMTSADSEVAEKNELHANAMPGQYMEGTRSREQSNSTTVMVLDNSELLALRKHSKQSSQDELRGKDHPAMPTYLNGQPGVSGQEVNPCFAEGNGLLFRIFDQATNRWAFYNDTTIFVMHIQFSISYKSAVEWGPNVFVRVTPGEGTSRYEGELVVPPLSTEILSVGHINGYKLRYSATLSNDGE</sequence>
<dbReference type="GO" id="GO:0006171">
    <property type="term" value="P:cAMP biosynthetic process"/>
    <property type="evidence" value="ECO:0007669"/>
    <property type="project" value="UniProtKB-KW"/>
</dbReference>
<evidence type="ECO:0000256" key="19">
    <source>
        <dbReference type="ARBA" id="ARBA00032637"/>
    </source>
</evidence>
<feature type="chain" id="PRO_5033047000" description="adenylate cyclase" evidence="22">
    <location>
        <begin position="31"/>
        <end position="1406"/>
    </location>
</feature>
<evidence type="ECO:0000256" key="1">
    <source>
        <dbReference type="ARBA" id="ARBA00001593"/>
    </source>
</evidence>
<dbReference type="InterPro" id="IPR013780">
    <property type="entry name" value="Glyco_hydro_b"/>
</dbReference>
<evidence type="ECO:0000256" key="3">
    <source>
        <dbReference type="ARBA" id="ARBA00002708"/>
    </source>
</evidence>
<evidence type="ECO:0000256" key="8">
    <source>
        <dbReference type="ARBA" id="ARBA00022723"/>
    </source>
</evidence>
<feature type="signal peptide" evidence="22">
    <location>
        <begin position="1"/>
        <end position="30"/>
    </location>
</feature>
<evidence type="ECO:0000256" key="15">
    <source>
        <dbReference type="ARBA" id="ARBA00023170"/>
    </source>
</evidence>
<keyword evidence="7 21" id="KW-0812">Transmembrane</keyword>
<comment type="function">
    <text evidence="3">Could act as a receptor for an unknown ligand.</text>
</comment>
<dbReference type="Gene3D" id="3.30.70.1230">
    <property type="entry name" value="Nucleotide cyclase"/>
    <property type="match status" value="1"/>
</dbReference>
<dbReference type="GO" id="GO:0035556">
    <property type="term" value="P:intracellular signal transduction"/>
    <property type="evidence" value="ECO:0007669"/>
    <property type="project" value="InterPro"/>
</dbReference>
<comment type="catalytic activity">
    <reaction evidence="1">
        <text>ATP = 3',5'-cyclic AMP + diphosphate</text>
        <dbReference type="Rhea" id="RHEA:15389"/>
        <dbReference type="ChEBI" id="CHEBI:30616"/>
        <dbReference type="ChEBI" id="CHEBI:33019"/>
        <dbReference type="ChEBI" id="CHEBI:58165"/>
        <dbReference type="EC" id="4.6.1.1"/>
    </reaction>
</comment>
<dbReference type="InterPro" id="IPR036310">
    <property type="entry name" value="Smp-1-like_sf"/>
</dbReference>
<proteinExistence type="inferred from homology"/>
<dbReference type="PANTHER" id="PTHR43081:SF1">
    <property type="entry name" value="ADENYLATE CYCLASE, TERMINAL-DIFFERENTIATION SPECIFIC"/>
    <property type="match status" value="1"/>
</dbReference>
<dbReference type="Proteomes" id="UP000674318">
    <property type="component" value="Unassembled WGS sequence"/>
</dbReference>
<keyword evidence="10" id="KW-0067">ATP-binding</keyword>
<dbReference type="InterPro" id="IPR001054">
    <property type="entry name" value="A/G_cyclase"/>
</dbReference>
<dbReference type="GeneID" id="94286451"/>
<dbReference type="SUPFAM" id="SSF55073">
    <property type="entry name" value="Nucleotide cyclase"/>
    <property type="match status" value="1"/>
</dbReference>
<evidence type="ECO:0000256" key="4">
    <source>
        <dbReference type="ARBA" id="ARBA00004141"/>
    </source>
</evidence>
<comment type="caution">
    <text evidence="24">The sequence shown here is derived from an EMBL/GenBank/DDBJ whole genome shotgun (WGS) entry which is preliminary data.</text>
</comment>
<comment type="similarity">
    <text evidence="5">Belongs to the adenylyl cyclase class-3 family.</text>
</comment>
<feature type="transmembrane region" description="Helical" evidence="21">
    <location>
        <begin position="827"/>
        <end position="851"/>
    </location>
</feature>
<dbReference type="PANTHER" id="PTHR43081">
    <property type="entry name" value="ADENYLATE CYCLASE, TERMINAL-DIFFERENTIATION SPECIFIC-RELATED"/>
    <property type="match status" value="1"/>
</dbReference>
<reference evidence="24 25" key="1">
    <citation type="submission" date="2021-02" db="EMBL/GenBank/DDBJ databases">
        <title>Porcisia hertigi Genome sequencing and assembly.</title>
        <authorList>
            <person name="Almutairi H."/>
            <person name="Gatherer D."/>
        </authorList>
    </citation>
    <scope>NUCLEOTIDE SEQUENCE [LARGE SCALE GENOMIC DNA]</scope>
    <source>
        <strain evidence="24 25">C119</strain>
    </source>
</reference>
<evidence type="ECO:0000313" key="25">
    <source>
        <dbReference type="Proteomes" id="UP000674318"/>
    </source>
</evidence>
<evidence type="ECO:0000256" key="14">
    <source>
        <dbReference type="ARBA" id="ARBA00023136"/>
    </source>
</evidence>
<evidence type="ECO:0000256" key="21">
    <source>
        <dbReference type="SAM" id="Phobius"/>
    </source>
</evidence>
<dbReference type="Pfam" id="PF00211">
    <property type="entry name" value="Guanylate_cyc"/>
    <property type="match status" value="1"/>
</dbReference>
<keyword evidence="12 21" id="KW-1133">Transmembrane helix</keyword>
<dbReference type="GO" id="GO:0005524">
    <property type="term" value="F:ATP binding"/>
    <property type="evidence" value="ECO:0007669"/>
    <property type="project" value="UniProtKB-KW"/>
</dbReference>
<keyword evidence="22" id="KW-0732">Signal</keyword>
<evidence type="ECO:0000256" key="6">
    <source>
        <dbReference type="ARBA" id="ARBA00012201"/>
    </source>
</evidence>
<feature type="region of interest" description="Disordered" evidence="20">
    <location>
        <begin position="1194"/>
        <end position="1218"/>
    </location>
</feature>
<dbReference type="Gene3D" id="2.60.40.1180">
    <property type="entry name" value="Golgi alpha-mannosidase II"/>
    <property type="match status" value="1"/>
</dbReference>
<organism evidence="24 25">
    <name type="scientific">Porcisia hertigi</name>
    <dbReference type="NCBI Taxonomy" id="2761500"/>
    <lineage>
        <taxon>Eukaryota</taxon>
        <taxon>Discoba</taxon>
        <taxon>Euglenozoa</taxon>
        <taxon>Kinetoplastea</taxon>
        <taxon>Metakinetoplastina</taxon>
        <taxon>Trypanosomatida</taxon>
        <taxon>Trypanosomatidae</taxon>
        <taxon>Leishmaniinae</taxon>
        <taxon>Porcisia</taxon>
    </lineage>
</organism>
<protein>
    <recommendedName>
        <fullName evidence="6">adenylate cyclase</fullName>
        <ecNumber evidence="6">4.6.1.1</ecNumber>
    </recommendedName>
    <alternativeName>
        <fullName evidence="18">ATP pyrophosphate-lyase</fullName>
    </alternativeName>
    <alternativeName>
        <fullName evidence="19">Adenylyl cyclase</fullName>
    </alternativeName>
</protein>
<dbReference type="InterPro" id="IPR015232">
    <property type="entry name" value="DUF1935"/>
</dbReference>